<dbReference type="CDD" id="cd03408">
    <property type="entry name" value="SPFH_like_u1"/>
    <property type="match status" value="1"/>
</dbReference>
<dbReference type="Pfam" id="PF13421">
    <property type="entry name" value="Band_7_1"/>
    <property type="match status" value="1"/>
</dbReference>
<evidence type="ECO:0000313" key="4">
    <source>
        <dbReference type="EMBL" id="RKP47210.1"/>
    </source>
</evidence>
<dbReference type="PANTHER" id="PTHR37826:SF2">
    <property type="entry name" value="ZINC-RIBBON DOMAIN-CONTAINING PROTEIN"/>
    <property type="match status" value="1"/>
</dbReference>
<dbReference type="Proteomes" id="UP000282076">
    <property type="component" value="Unassembled WGS sequence"/>
</dbReference>
<dbReference type="InterPro" id="IPR026870">
    <property type="entry name" value="Zinc_ribbon_dom"/>
</dbReference>
<dbReference type="Pfam" id="PF13240">
    <property type="entry name" value="Zn_Ribbon_1"/>
    <property type="match status" value="1"/>
</dbReference>
<dbReference type="OrthoDB" id="9764015at2"/>
<reference evidence="4 5" key="1">
    <citation type="submission" date="2018-10" db="EMBL/GenBank/DDBJ databases">
        <title>Cohnella sp. M2MS4P-1, whole genome shotgun sequence.</title>
        <authorList>
            <person name="Tuo L."/>
        </authorList>
    </citation>
    <scope>NUCLEOTIDE SEQUENCE [LARGE SCALE GENOMIC DNA]</scope>
    <source>
        <strain evidence="4 5">M2MS4P-1</strain>
    </source>
</reference>
<feature type="compositionally biased region" description="Low complexity" evidence="1">
    <location>
        <begin position="286"/>
        <end position="316"/>
    </location>
</feature>
<dbReference type="AlphaFoldDB" id="A0A494X9Q1"/>
<gene>
    <name evidence="4" type="ORF">D7Z26_23150</name>
</gene>
<evidence type="ECO:0000259" key="2">
    <source>
        <dbReference type="Pfam" id="PF13240"/>
    </source>
</evidence>
<feature type="domain" description="Zinc-ribbon" evidence="2">
    <location>
        <begin position="320"/>
        <end position="341"/>
    </location>
</feature>
<protein>
    <submittedName>
        <fullName evidence="4">Zinc-ribbon domain-containing protein</fullName>
    </submittedName>
</protein>
<organism evidence="4 5">
    <name type="scientific">Cohnella endophytica</name>
    <dbReference type="NCBI Taxonomy" id="2419778"/>
    <lineage>
        <taxon>Bacteria</taxon>
        <taxon>Bacillati</taxon>
        <taxon>Bacillota</taxon>
        <taxon>Bacilli</taxon>
        <taxon>Bacillales</taxon>
        <taxon>Paenibacillaceae</taxon>
        <taxon>Cohnella</taxon>
    </lineage>
</organism>
<proteinExistence type="predicted"/>
<dbReference type="SUPFAM" id="SSF117892">
    <property type="entry name" value="Band 7/SPFH domain"/>
    <property type="match status" value="1"/>
</dbReference>
<dbReference type="Gene3D" id="3.30.479.30">
    <property type="entry name" value="Band 7 domain"/>
    <property type="match status" value="1"/>
</dbReference>
<accession>A0A494X9Q1</accession>
<dbReference type="InterPro" id="IPR033880">
    <property type="entry name" value="SPFH_YdjI"/>
</dbReference>
<comment type="caution">
    <text evidence="4">The sequence shown here is derived from an EMBL/GenBank/DDBJ whole genome shotgun (WGS) entry which is preliminary data.</text>
</comment>
<evidence type="ECO:0000259" key="3">
    <source>
        <dbReference type="Pfam" id="PF13421"/>
    </source>
</evidence>
<feature type="region of interest" description="Disordered" evidence="1">
    <location>
        <begin position="286"/>
        <end position="320"/>
    </location>
</feature>
<evidence type="ECO:0000256" key="1">
    <source>
        <dbReference type="SAM" id="MobiDB-lite"/>
    </source>
</evidence>
<dbReference type="RefSeq" id="WP_120979407.1">
    <property type="nucleotide sequence ID" value="NZ_RBZM01000011.1"/>
</dbReference>
<keyword evidence="5" id="KW-1185">Reference proteome</keyword>
<sequence>MGLFDFIKGQFIEVIEWLDDKGLLVYRFPAYDNAIKMGAKLIVRESQAAIFVNEGQLADVFGPGTHTLSTQNLPVLTALNSWKYAFNSPFKADVYFLNMTNFTDLKWGTTNPVIMRDPEFGIIRMRGYGNYSIKINDPALFLREIFGTKQEFNTSSITGFFKSIVVSGISDLIGEAKIPVADLSSSYNELSHLSVTKLQPQFAAFGLALTSLTIENISLPEEVEKMIDRKSSMNIAGNLDQYMKYQTAEAIREAANNPDGGVAGTGAGLGAGMAMGQMMGQMMNQMSARPADTQQQPYAQQAPAQAAPSQPSAQPAGKKFCSECGSKLAENAKFCSECGSKT</sequence>
<name>A0A494X9Q1_9BACL</name>
<dbReference type="EMBL" id="RBZM01000011">
    <property type="protein sequence ID" value="RKP47210.1"/>
    <property type="molecule type" value="Genomic_DNA"/>
</dbReference>
<dbReference type="InterPro" id="IPR036013">
    <property type="entry name" value="Band_7/SPFH_dom_sf"/>
</dbReference>
<feature type="domain" description="SPFH" evidence="3">
    <location>
        <begin position="25"/>
        <end position="235"/>
    </location>
</feature>
<dbReference type="PANTHER" id="PTHR37826">
    <property type="entry name" value="FLOTILLIN BAND_7_5 DOMAIN PROTEIN"/>
    <property type="match status" value="1"/>
</dbReference>
<evidence type="ECO:0000313" key="5">
    <source>
        <dbReference type="Proteomes" id="UP000282076"/>
    </source>
</evidence>